<proteinExistence type="predicted"/>
<evidence type="ECO:0000313" key="2">
    <source>
        <dbReference type="Proteomes" id="UP000741013"/>
    </source>
</evidence>
<organism evidence="1 2">
    <name type="scientific">Amycolatopsis magusensis</name>
    <dbReference type="NCBI Taxonomy" id="882444"/>
    <lineage>
        <taxon>Bacteria</taxon>
        <taxon>Bacillati</taxon>
        <taxon>Actinomycetota</taxon>
        <taxon>Actinomycetes</taxon>
        <taxon>Pseudonocardiales</taxon>
        <taxon>Pseudonocardiaceae</taxon>
        <taxon>Amycolatopsis</taxon>
    </lineage>
</organism>
<dbReference type="EMBL" id="JAGGMS010000001">
    <property type="protein sequence ID" value="MBP2186718.1"/>
    <property type="molecule type" value="Genomic_DNA"/>
</dbReference>
<gene>
    <name evidence="1" type="ORF">JOM49_008244</name>
</gene>
<name>A0ABS4Q543_9PSEU</name>
<protein>
    <recommendedName>
        <fullName evidence="3">Transposase</fullName>
    </recommendedName>
</protein>
<accession>A0ABS4Q543</accession>
<comment type="caution">
    <text evidence="1">The sequence shown here is derived from an EMBL/GenBank/DDBJ whole genome shotgun (WGS) entry which is preliminary data.</text>
</comment>
<evidence type="ECO:0000313" key="1">
    <source>
        <dbReference type="EMBL" id="MBP2186718.1"/>
    </source>
</evidence>
<evidence type="ECO:0008006" key="3">
    <source>
        <dbReference type="Google" id="ProtNLM"/>
    </source>
</evidence>
<dbReference type="Proteomes" id="UP000741013">
    <property type="component" value="Unassembled WGS sequence"/>
</dbReference>
<keyword evidence="2" id="KW-1185">Reference proteome</keyword>
<reference evidence="1 2" key="1">
    <citation type="submission" date="2021-03" db="EMBL/GenBank/DDBJ databases">
        <title>Sequencing the genomes of 1000 actinobacteria strains.</title>
        <authorList>
            <person name="Klenk H.-P."/>
        </authorList>
    </citation>
    <scope>NUCLEOTIDE SEQUENCE [LARGE SCALE GENOMIC DNA]</scope>
    <source>
        <strain evidence="1 2">DSM 45510</strain>
    </source>
</reference>
<sequence>MVAGPPKPGHQRKTGGIFARLLEQYEHTRTWHLSARA</sequence>